<gene>
    <name evidence="1" type="ORF">SEPMUDRAFT_124166</name>
</gene>
<protein>
    <submittedName>
        <fullName evidence="1">Uncharacterized protein</fullName>
    </submittedName>
</protein>
<keyword evidence="2" id="KW-1185">Reference proteome</keyword>
<name>M3CQV2_SPHMS</name>
<dbReference type="AlphaFoldDB" id="M3CQV2"/>
<dbReference type="EMBL" id="KB456261">
    <property type="protein sequence ID" value="EMF16053.1"/>
    <property type="molecule type" value="Genomic_DNA"/>
</dbReference>
<reference evidence="1 2" key="1">
    <citation type="journal article" date="2012" name="PLoS Pathog.">
        <title>Diverse lifestyles and strategies of plant pathogenesis encoded in the genomes of eighteen Dothideomycetes fungi.</title>
        <authorList>
            <person name="Ohm R.A."/>
            <person name="Feau N."/>
            <person name="Henrissat B."/>
            <person name="Schoch C.L."/>
            <person name="Horwitz B.A."/>
            <person name="Barry K.W."/>
            <person name="Condon B.J."/>
            <person name="Copeland A.C."/>
            <person name="Dhillon B."/>
            <person name="Glaser F."/>
            <person name="Hesse C.N."/>
            <person name="Kosti I."/>
            <person name="LaButti K."/>
            <person name="Lindquist E.A."/>
            <person name="Lucas S."/>
            <person name="Salamov A.A."/>
            <person name="Bradshaw R.E."/>
            <person name="Ciuffetti L."/>
            <person name="Hamelin R.C."/>
            <person name="Kema G.H.J."/>
            <person name="Lawrence C."/>
            <person name="Scott J.A."/>
            <person name="Spatafora J.W."/>
            <person name="Turgeon B.G."/>
            <person name="de Wit P.J.G.M."/>
            <person name="Zhong S."/>
            <person name="Goodwin S.B."/>
            <person name="Grigoriev I.V."/>
        </authorList>
    </citation>
    <scope>NUCLEOTIDE SEQUENCE [LARGE SCALE GENOMIC DNA]</scope>
    <source>
        <strain evidence="1 2">SO2202</strain>
    </source>
</reference>
<dbReference type="Proteomes" id="UP000016931">
    <property type="component" value="Unassembled WGS sequence"/>
</dbReference>
<proteinExistence type="predicted"/>
<accession>M3CQV2</accession>
<organism evidence="1 2">
    <name type="scientific">Sphaerulina musiva (strain SO2202)</name>
    <name type="common">Poplar stem canker fungus</name>
    <name type="synonym">Septoria musiva</name>
    <dbReference type="NCBI Taxonomy" id="692275"/>
    <lineage>
        <taxon>Eukaryota</taxon>
        <taxon>Fungi</taxon>
        <taxon>Dikarya</taxon>
        <taxon>Ascomycota</taxon>
        <taxon>Pezizomycotina</taxon>
        <taxon>Dothideomycetes</taxon>
        <taxon>Dothideomycetidae</taxon>
        <taxon>Mycosphaerellales</taxon>
        <taxon>Mycosphaerellaceae</taxon>
        <taxon>Sphaerulina</taxon>
    </lineage>
</organism>
<dbReference type="RefSeq" id="XP_016764174.1">
    <property type="nucleotide sequence ID" value="XM_016901891.1"/>
</dbReference>
<dbReference type="HOGENOM" id="CLU_1533514_0_0_1"/>
<dbReference type="GeneID" id="27899028"/>
<evidence type="ECO:0000313" key="1">
    <source>
        <dbReference type="EMBL" id="EMF16053.1"/>
    </source>
</evidence>
<sequence>MVLLLTDEEEAGICSTDTGREEDDESNSRFPSLAAFFCVGILMRWPRPVFLVLAPCSQDKIIHGSFMLWGDNAKYQWCDLVLCQSMPLMKHENNMVGRLCSSECLHGSIAWQQVLLHHAKCIKGEEQEIDSSHRSRTIARNTVAVAVAVAIAIARGLWHSYRTAAASARCGRFET</sequence>
<evidence type="ECO:0000313" key="2">
    <source>
        <dbReference type="Proteomes" id="UP000016931"/>
    </source>
</evidence>